<evidence type="ECO:0000256" key="3">
    <source>
        <dbReference type="ARBA" id="ARBA00022692"/>
    </source>
</evidence>
<feature type="transmembrane region" description="Helical" evidence="7">
    <location>
        <begin position="58"/>
        <end position="78"/>
    </location>
</feature>
<dbReference type="SUPFAM" id="SSF103473">
    <property type="entry name" value="MFS general substrate transporter"/>
    <property type="match status" value="1"/>
</dbReference>
<feature type="domain" description="Major facilitator superfamily (MFS) profile" evidence="8">
    <location>
        <begin position="233"/>
        <end position="438"/>
    </location>
</feature>
<proteinExistence type="predicted"/>
<dbReference type="Pfam" id="PF07690">
    <property type="entry name" value="MFS_1"/>
    <property type="match status" value="1"/>
</dbReference>
<feature type="transmembrane region" description="Helical" evidence="7">
    <location>
        <begin position="161"/>
        <end position="181"/>
    </location>
</feature>
<protein>
    <submittedName>
        <fullName evidence="9">MFS transporter</fullName>
    </submittedName>
</protein>
<dbReference type="Gene3D" id="1.20.1250.20">
    <property type="entry name" value="MFS general substrate transporter like domains"/>
    <property type="match status" value="1"/>
</dbReference>
<dbReference type="CDD" id="cd06173">
    <property type="entry name" value="MFS_MefA_like"/>
    <property type="match status" value="1"/>
</dbReference>
<dbReference type="PANTHER" id="PTHR23513:SF6">
    <property type="entry name" value="MAJOR FACILITATOR SUPERFAMILY ASSOCIATED DOMAIN-CONTAINING PROTEIN"/>
    <property type="match status" value="1"/>
</dbReference>
<feature type="transmembrane region" description="Helical" evidence="7">
    <location>
        <begin position="225"/>
        <end position="246"/>
    </location>
</feature>
<evidence type="ECO:0000256" key="7">
    <source>
        <dbReference type="SAM" id="Phobius"/>
    </source>
</evidence>
<dbReference type="InterPro" id="IPR020846">
    <property type="entry name" value="MFS_dom"/>
</dbReference>
<reference evidence="9 10" key="1">
    <citation type="journal article" date="2019" name="Int. J. Syst. Evol. Microbiol.">
        <title>The Global Catalogue of Microorganisms (GCM) 10K type strain sequencing project: providing services to taxonomists for standard genome sequencing and annotation.</title>
        <authorList>
            <consortium name="The Broad Institute Genomics Platform"/>
            <consortium name="The Broad Institute Genome Sequencing Center for Infectious Disease"/>
            <person name="Wu L."/>
            <person name="Ma J."/>
        </authorList>
    </citation>
    <scope>NUCLEOTIDE SEQUENCE [LARGE SCALE GENOMIC DNA]</scope>
    <source>
        <strain evidence="9 10">JCM 16374</strain>
    </source>
</reference>
<evidence type="ECO:0000313" key="10">
    <source>
        <dbReference type="Proteomes" id="UP001500994"/>
    </source>
</evidence>
<feature type="transmembrane region" description="Helical" evidence="7">
    <location>
        <begin position="21"/>
        <end position="46"/>
    </location>
</feature>
<feature type="transmembrane region" description="Helical" evidence="7">
    <location>
        <begin position="85"/>
        <end position="104"/>
    </location>
</feature>
<keyword evidence="3 7" id="KW-0812">Transmembrane</keyword>
<keyword evidence="5 7" id="KW-0472">Membrane</keyword>
<sequence>MNDTPVPPDTAGTVPRRRGPLSVLLSAQYLSAFGNAVTIVTVPLYVLGATGSPIATGLAGFANALPLIFAGAIGGVIIDRIGGRRMSVLSDLFAGVLIGLVPLLDQTVGLPLPLLMALLFGRTVVATPAQAARLSLIKPLAEGAGVRLESANSWFQAAPRLGLVVGAPLAGLLVAVSGSVAGMYVDSATFLIASALVAFAVPRARPTANPGGKLGFFRQLTEGLAVVKTIPVIGAMTSFVFVTNFLDDAFTPLMLPVYAKEILGNGEYLGWLLAASGCGAIAGTFLYPPLSRRFLLSRRYTLLGCFAVIAALRLLMVAHPGLVVMVALTFASGLAAGPLNPVLSTVMLERVPEQLRGRVFGLSGAVAMAAAPLGILCAGWVVDGSGLTTALACFGTAYFVLILVSLRSRALRDMDAAPATVTGETGETGETEKEPAHG</sequence>
<evidence type="ECO:0000256" key="6">
    <source>
        <dbReference type="SAM" id="MobiDB-lite"/>
    </source>
</evidence>
<keyword evidence="4 7" id="KW-1133">Transmembrane helix</keyword>
<feature type="transmembrane region" description="Helical" evidence="7">
    <location>
        <begin position="360"/>
        <end position="381"/>
    </location>
</feature>
<gene>
    <name evidence="9" type="ORF">GCM10009864_74070</name>
</gene>
<keyword evidence="10" id="KW-1185">Reference proteome</keyword>
<dbReference type="PROSITE" id="PS50850">
    <property type="entry name" value="MFS"/>
    <property type="match status" value="1"/>
</dbReference>
<keyword evidence="2" id="KW-1003">Cell membrane</keyword>
<feature type="region of interest" description="Disordered" evidence="6">
    <location>
        <begin position="418"/>
        <end position="438"/>
    </location>
</feature>
<dbReference type="EMBL" id="BAAARK010000048">
    <property type="protein sequence ID" value="GAA2689308.1"/>
    <property type="molecule type" value="Genomic_DNA"/>
</dbReference>
<evidence type="ECO:0000256" key="2">
    <source>
        <dbReference type="ARBA" id="ARBA00022475"/>
    </source>
</evidence>
<feature type="transmembrane region" description="Helical" evidence="7">
    <location>
        <begin position="324"/>
        <end position="348"/>
    </location>
</feature>
<feature type="transmembrane region" description="Helical" evidence="7">
    <location>
        <begin position="187"/>
        <end position="204"/>
    </location>
</feature>
<comment type="caution">
    <text evidence="9">The sequence shown here is derived from an EMBL/GenBank/DDBJ whole genome shotgun (WGS) entry which is preliminary data.</text>
</comment>
<organism evidence="9 10">
    <name type="scientific">Streptomyces lunalinharesii</name>
    <dbReference type="NCBI Taxonomy" id="333384"/>
    <lineage>
        <taxon>Bacteria</taxon>
        <taxon>Bacillati</taxon>
        <taxon>Actinomycetota</taxon>
        <taxon>Actinomycetes</taxon>
        <taxon>Kitasatosporales</taxon>
        <taxon>Streptomycetaceae</taxon>
        <taxon>Streptomyces</taxon>
    </lineage>
</organism>
<dbReference type="InterPro" id="IPR036259">
    <property type="entry name" value="MFS_trans_sf"/>
</dbReference>
<feature type="transmembrane region" description="Helical" evidence="7">
    <location>
        <begin position="300"/>
        <end position="318"/>
    </location>
</feature>
<feature type="transmembrane region" description="Helical" evidence="7">
    <location>
        <begin position="387"/>
        <end position="406"/>
    </location>
</feature>
<accession>A0ABN3T1N1</accession>
<feature type="transmembrane region" description="Helical" evidence="7">
    <location>
        <begin position="268"/>
        <end position="288"/>
    </location>
</feature>
<dbReference type="InterPro" id="IPR011701">
    <property type="entry name" value="MFS"/>
</dbReference>
<dbReference type="Proteomes" id="UP001500994">
    <property type="component" value="Unassembled WGS sequence"/>
</dbReference>
<dbReference type="PANTHER" id="PTHR23513">
    <property type="entry name" value="INTEGRAL MEMBRANE EFFLUX PROTEIN-RELATED"/>
    <property type="match status" value="1"/>
</dbReference>
<evidence type="ECO:0000313" key="9">
    <source>
        <dbReference type="EMBL" id="GAA2689308.1"/>
    </source>
</evidence>
<evidence type="ECO:0000256" key="4">
    <source>
        <dbReference type="ARBA" id="ARBA00022989"/>
    </source>
</evidence>
<comment type="subcellular location">
    <subcellularLocation>
        <location evidence="1">Cell membrane</location>
        <topology evidence="1">Multi-pass membrane protein</topology>
    </subcellularLocation>
</comment>
<evidence type="ECO:0000259" key="8">
    <source>
        <dbReference type="PROSITE" id="PS50850"/>
    </source>
</evidence>
<evidence type="ECO:0000256" key="5">
    <source>
        <dbReference type="ARBA" id="ARBA00023136"/>
    </source>
</evidence>
<name>A0ABN3T1N1_9ACTN</name>
<evidence type="ECO:0000256" key="1">
    <source>
        <dbReference type="ARBA" id="ARBA00004651"/>
    </source>
</evidence>